<keyword evidence="9 11" id="KW-0472">Membrane</keyword>
<reference evidence="16 17" key="1">
    <citation type="submission" date="2024-08" db="EMBL/GenBank/DDBJ databases">
        <authorList>
            <person name="Lu H."/>
        </authorList>
    </citation>
    <scope>NUCLEOTIDE SEQUENCE [LARGE SCALE GENOMIC DNA]</scope>
    <source>
        <strain evidence="16 17">LYH14W</strain>
    </source>
</reference>
<keyword evidence="16" id="KW-0675">Receptor</keyword>
<dbReference type="InterPro" id="IPR000531">
    <property type="entry name" value="Beta-barrel_TonB"/>
</dbReference>
<feature type="chain" id="PRO_5046323717" evidence="13">
    <location>
        <begin position="30"/>
        <end position="733"/>
    </location>
</feature>
<dbReference type="InterPro" id="IPR012910">
    <property type="entry name" value="Plug_dom"/>
</dbReference>
<feature type="domain" description="TonB-dependent receptor-like beta-barrel" evidence="14">
    <location>
        <begin position="276"/>
        <end position="699"/>
    </location>
</feature>
<protein>
    <submittedName>
        <fullName evidence="16">TonB-dependent receptor</fullName>
    </submittedName>
</protein>
<dbReference type="SUPFAM" id="SSF56935">
    <property type="entry name" value="Porins"/>
    <property type="match status" value="1"/>
</dbReference>
<keyword evidence="2 11" id="KW-0813">Transport</keyword>
<comment type="caution">
    <text evidence="16">The sequence shown here is derived from an EMBL/GenBank/DDBJ whole genome shotgun (WGS) entry which is preliminary data.</text>
</comment>
<evidence type="ECO:0000256" key="7">
    <source>
        <dbReference type="ARBA" id="ARBA00023065"/>
    </source>
</evidence>
<proteinExistence type="inferred from homology"/>
<evidence type="ECO:0000256" key="4">
    <source>
        <dbReference type="ARBA" id="ARBA00022496"/>
    </source>
</evidence>
<evidence type="ECO:0000256" key="13">
    <source>
        <dbReference type="SAM" id="SignalP"/>
    </source>
</evidence>
<evidence type="ECO:0000256" key="5">
    <source>
        <dbReference type="ARBA" id="ARBA00022692"/>
    </source>
</evidence>
<evidence type="ECO:0000256" key="8">
    <source>
        <dbReference type="ARBA" id="ARBA00023077"/>
    </source>
</evidence>
<evidence type="ECO:0000256" key="10">
    <source>
        <dbReference type="ARBA" id="ARBA00023237"/>
    </source>
</evidence>
<comment type="subcellular location">
    <subcellularLocation>
        <location evidence="1 11">Cell outer membrane</location>
        <topology evidence="1 11">Multi-pass membrane protein</topology>
    </subcellularLocation>
</comment>
<evidence type="ECO:0000259" key="14">
    <source>
        <dbReference type="Pfam" id="PF00593"/>
    </source>
</evidence>
<gene>
    <name evidence="16" type="ORF">ACG00Y_03370</name>
</gene>
<dbReference type="EMBL" id="JBIGHV010000001">
    <property type="protein sequence ID" value="MFG6428934.1"/>
    <property type="molecule type" value="Genomic_DNA"/>
</dbReference>
<keyword evidence="13" id="KW-0732">Signal</keyword>
<name>A0ABW7EYC9_9BURK</name>
<accession>A0ABW7EYC9</accession>
<evidence type="ECO:0000256" key="11">
    <source>
        <dbReference type="PROSITE-ProRule" id="PRU01360"/>
    </source>
</evidence>
<sequence length="733" mass="78662">MTTARKIARHRPRHCLPLLLGLVAPLAGAQAQVRAAPEATPAEPAASADTRQTLGAVVVTAQRKPQKLQDVAAAVTALTAESMESLQVQSATDLSRLVPNVKFDAVTAGSTALKPFIRGGGVTDGGQITSESEVGIYVDDVYRARLSGALMEFVQLDRIEVLRGPQGVLYGRNSSAGALSIVTRAPTAATTGSFELGLGNNGQRHIKGHVSSAISEDKRWRGSLQGMVKRRDGNGQYNVTQRKDVGAEDTVGLQGDLAYEGPELQARLSVFTTRTDGDGQWAVPNTIAPDGTITPSTGSYRKVASPYDSLTDVRQSGATLRLQGRLGDVRLTSITGFVRMNDHWRQDFSGGVSAALIGGSASDTLALFERESHTRHHQFSQELQAAGELLDGRLSYVTGLYYFDESGSQDLASTIFFQPSQVRFNADTTSRAAFGQLSARLTPVTTLLVGGRYSQDRKQLDGALAAQPFDQSNRYGKFTPKVGIDHKLAPDTLAYVSYSQGFKAGGYNGLAATVAQISQAFLPQTTDAWELGLKSELLERRLRVNAALFHNKIKNRQQTLTVSNGPSAGSFVVENYNAKLTGLEVEAAWRLLPTLTLWANGAVNSGKYTGCATTVNVPCSVIDNALPLFPDHAFTVGFDHNTLAGPGALRFGADYSQRAAYYSTADNAPIGAVPRQKSLNAYVAYDVGAWTVQLAGKNLTQQEGWQTGFGFSVVQPRFAIPGRSVMLTARYQY</sequence>
<organism evidence="16 17">
    <name type="scientific">Pelomonas parva</name>
    <dbReference type="NCBI Taxonomy" id="3299032"/>
    <lineage>
        <taxon>Bacteria</taxon>
        <taxon>Pseudomonadati</taxon>
        <taxon>Pseudomonadota</taxon>
        <taxon>Betaproteobacteria</taxon>
        <taxon>Burkholderiales</taxon>
        <taxon>Sphaerotilaceae</taxon>
        <taxon>Roseateles</taxon>
    </lineage>
</organism>
<feature type="signal peptide" evidence="13">
    <location>
        <begin position="1"/>
        <end position="29"/>
    </location>
</feature>
<dbReference type="Proteomes" id="UP001606210">
    <property type="component" value="Unassembled WGS sequence"/>
</dbReference>
<evidence type="ECO:0000313" key="16">
    <source>
        <dbReference type="EMBL" id="MFG6428934.1"/>
    </source>
</evidence>
<keyword evidence="10 11" id="KW-0998">Cell outer membrane</keyword>
<comment type="similarity">
    <text evidence="11 12">Belongs to the TonB-dependent receptor family.</text>
</comment>
<dbReference type="InterPro" id="IPR039426">
    <property type="entry name" value="TonB-dep_rcpt-like"/>
</dbReference>
<dbReference type="Gene3D" id="2.40.170.20">
    <property type="entry name" value="TonB-dependent receptor, beta-barrel domain"/>
    <property type="match status" value="1"/>
</dbReference>
<keyword evidence="4" id="KW-0410">Iron transport</keyword>
<keyword evidence="8 12" id="KW-0798">TonB box</keyword>
<dbReference type="PROSITE" id="PS52016">
    <property type="entry name" value="TONB_DEPENDENT_REC_3"/>
    <property type="match status" value="1"/>
</dbReference>
<evidence type="ECO:0000256" key="2">
    <source>
        <dbReference type="ARBA" id="ARBA00022448"/>
    </source>
</evidence>
<evidence type="ECO:0000259" key="15">
    <source>
        <dbReference type="Pfam" id="PF07715"/>
    </source>
</evidence>
<evidence type="ECO:0000256" key="1">
    <source>
        <dbReference type="ARBA" id="ARBA00004571"/>
    </source>
</evidence>
<keyword evidence="17" id="KW-1185">Reference proteome</keyword>
<dbReference type="PANTHER" id="PTHR32552">
    <property type="entry name" value="FERRICHROME IRON RECEPTOR-RELATED"/>
    <property type="match status" value="1"/>
</dbReference>
<evidence type="ECO:0000256" key="6">
    <source>
        <dbReference type="ARBA" id="ARBA00023004"/>
    </source>
</evidence>
<keyword evidence="6" id="KW-0408">Iron</keyword>
<evidence type="ECO:0000256" key="9">
    <source>
        <dbReference type="ARBA" id="ARBA00023136"/>
    </source>
</evidence>
<dbReference type="PANTHER" id="PTHR32552:SF81">
    <property type="entry name" value="TONB-DEPENDENT OUTER MEMBRANE RECEPTOR"/>
    <property type="match status" value="1"/>
</dbReference>
<dbReference type="Pfam" id="PF07715">
    <property type="entry name" value="Plug"/>
    <property type="match status" value="1"/>
</dbReference>
<feature type="domain" description="TonB-dependent receptor plug" evidence="15">
    <location>
        <begin position="68"/>
        <end position="178"/>
    </location>
</feature>
<evidence type="ECO:0000313" key="17">
    <source>
        <dbReference type="Proteomes" id="UP001606210"/>
    </source>
</evidence>
<dbReference type="RefSeq" id="WP_394475958.1">
    <property type="nucleotide sequence ID" value="NZ_JBIGHV010000001.1"/>
</dbReference>
<keyword evidence="3 11" id="KW-1134">Transmembrane beta strand</keyword>
<keyword evidence="7" id="KW-0406">Ion transport</keyword>
<evidence type="ECO:0000256" key="3">
    <source>
        <dbReference type="ARBA" id="ARBA00022452"/>
    </source>
</evidence>
<evidence type="ECO:0000256" key="12">
    <source>
        <dbReference type="RuleBase" id="RU003357"/>
    </source>
</evidence>
<dbReference type="Pfam" id="PF00593">
    <property type="entry name" value="TonB_dep_Rec_b-barrel"/>
    <property type="match status" value="1"/>
</dbReference>
<dbReference type="CDD" id="cd01347">
    <property type="entry name" value="ligand_gated_channel"/>
    <property type="match status" value="1"/>
</dbReference>
<keyword evidence="5 11" id="KW-0812">Transmembrane</keyword>
<dbReference type="InterPro" id="IPR036942">
    <property type="entry name" value="Beta-barrel_TonB_sf"/>
</dbReference>